<dbReference type="GO" id="GO:0051301">
    <property type="term" value="P:cell division"/>
    <property type="evidence" value="ECO:0007669"/>
    <property type="project" value="UniProtKB-KW"/>
</dbReference>
<organism evidence="18 19">
    <name type="scientific">Shewanella gelidii</name>
    <dbReference type="NCBI Taxonomy" id="1642821"/>
    <lineage>
        <taxon>Bacteria</taxon>
        <taxon>Pseudomonadati</taxon>
        <taxon>Pseudomonadota</taxon>
        <taxon>Gammaproteobacteria</taxon>
        <taxon>Alteromonadales</taxon>
        <taxon>Shewanellaceae</taxon>
        <taxon>Shewanella</taxon>
    </lineage>
</organism>
<feature type="binding site" evidence="13">
    <location>
        <position position="25"/>
    </location>
    <ligand>
        <name>UDP-N-acetyl-alpha-D-muramoyl-L-alanyl-D-glutamate</name>
        <dbReference type="ChEBI" id="CHEBI:83900"/>
    </ligand>
</feature>
<evidence type="ECO:0000256" key="13">
    <source>
        <dbReference type="HAMAP-Rule" id="MF_00208"/>
    </source>
</evidence>
<evidence type="ECO:0000256" key="12">
    <source>
        <dbReference type="ARBA" id="ARBA00081560"/>
    </source>
</evidence>
<dbReference type="InterPro" id="IPR000713">
    <property type="entry name" value="Mur_ligase_N"/>
</dbReference>
<feature type="binding site" evidence="13">
    <location>
        <begin position="158"/>
        <end position="159"/>
    </location>
    <ligand>
        <name>UDP-N-acetyl-alpha-D-muramoyl-L-alanyl-D-glutamate</name>
        <dbReference type="ChEBI" id="CHEBI:83900"/>
    </ligand>
</feature>
<evidence type="ECO:0000313" key="18">
    <source>
        <dbReference type="EMBL" id="GGI83149.1"/>
    </source>
</evidence>
<evidence type="ECO:0000256" key="9">
    <source>
        <dbReference type="ARBA" id="ARBA00072883"/>
    </source>
</evidence>
<dbReference type="Proteomes" id="UP000613743">
    <property type="component" value="Unassembled WGS sequence"/>
</dbReference>
<comment type="function">
    <text evidence="13">Catalyzes the addition of meso-diaminopimelic acid to the nucleotide precursor UDP-N-acetylmuramoyl-L-alanyl-D-glutamate (UMAG) in the biosynthesis of bacterial cell-wall peptidoglycan.</text>
</comment>
<dbReference type="NCBIfam" id="NF001126">
    <property type="entry name" value="PRK00139.1-4"/>
    <property type="match status" value="1"/>
</dbReference>
<dbReference type="GO" id="GO:0005737">
    <property type="term" value="C:cytoplasm"/>
    <property type="evidence" value="ECO:0007669"/>
    <property type="project" value="UniProtKB-SubCell"/>
</dbReference>
<dbReference type="HAMAP" id="MF_00208">
    <property type="entry name" value="MurE"/>
    <property type="match status" value="1"/>
</dbReference>
<feature type="binding site" evidence="13">
    <location>
        <begin position="116"/>
        <end position="122"/>
    </location>
    <ligand>
        <name>ATP</name>
        <dbReference type="ChEBI" id="CHEBI:30616"/>
    </ligand>
</feature>
<dbReference type="EMBL" id="BMPZ01000004">
    <property type="protein sequence ID" value="GGI83149.1"/>
    <property type="molecule type" value="Genomic_DNA"/>
</dbReference>
<dbReference type="EC" id="6.3.2.13" evidence="8 13"/>
<dbReference type="Pfam" id="PF01225">
    <property type="entry name" value="Mur_ligase"/>
    <property type="match status" value="1"/>
</dbReference>
<evidence type="ECO:0000259" key="15">
    <source>
        <dbReference type="Pfam" id="PF01225"/>
    </source>
</evidence>
<evidence type="ECO:0000313" key="19">
    <source>
        <dbReference type="Proteomes" id="UP000613743"/>
    </source>
</evidence>
<comment type="caution">
    <text evidence="13">Lacks conserved residue(s) required for the propagation of feature annotation.</text>
</comment>
<feature type="domain" description="Mur ligase N-terminal catalytic" evidence="15">
    <location>
        <begin position="20"/>
        <end position="94"/>
    </location>
</feature>
<protein>
    <recommendedName>
        <fullName evidence="9 13">UDP-N-acetylmuramoyl-L-alanyl-D-glutamate--2,6-diaminopimelate ligase</fullName>
        <ecNumber evidence="8 13">6.3.2.13</ecNumber>
    </recommendedName>
    <alternativeName>
        <fullName evidence="10 13">Meso-A2pm-adding enzyme</fullName>
    </alternativeName>
    <alternativeName>
        <fullName evidence="11 13">Meso-diaminopimelate-adding enzyme</fullName>
    </alternativeName>
    <alternativeName>
        <fullName evidence="12 13">UDP-MurNAc-L-Ala-D-Glu:meso-diaminopimelate ligase</fullName>
    </alternativeName>
    <alternativeName>
        <fullName evidence="13">UDP-MurNAc-tripeptide synthetase</fullName>
    </alternativeName>
    <alternativeName>
        <fullName evidence="13">UDP-N-acetylmuramyl-tripeptide synthetase</fullName>
    </alternativeName>
</protein>
<evidence type="ECO:0000256" key="3">
    <source>
        <dbReference type="ARBA" id="ARBA00022960"/>
    </source>
</evidence>
<dbReference type="Pfam" id="PF08245">
    <property type="entry name" value="Mur_ligase_M"/>
    <property type="match status" value="1"/>
</dbReference>
<keyword evidence="13" id="KW-0547">Nucleotide-binding</keyword>
<dbReference type="GO" id="GO:0071555">
    <property type="term" value="P:cell wall organization"/>
    <property type="evidence" value="ECO:0007669"/>
    <property type="project" value="UniProtKB-KW"/>
</dbReference>
<feature type="modified residue" description="N6-carboxylysine" evidence="13">
    <location>
        <position position="225"/>
    </location>
</feature>
<feature type="binding site" evidence="13">
    <location>
        <position position="193"/>
    </location>
    <ligand>
        <name>UDP-N-acetyl-alpha-D-muramoyl-L-alanyl-D-glutamate</name>
        <dbReference type="ChEBI" id="CHEBI:83900"/>
    </ligand>
</feature>
<dbReference type="AlphaFoldDB" id="A0A917NAD6"/>
<feature type="binding site" evidence="13">
    <location>
        <position position="191"/>
    </location>
    <ligand>
        <name>UDP-N-acetyl-alpha-D-muramoyl-L-alanyl-D-glutamate</name>
        <dbReference type="ChEBI" id="CHEBI:83900"/>
    </ligand>
</feature>
<keyword evidence="5 13" id="KW-0131">Cell cycle</keyword>
<dbReference type="NCBIfam" id="NF001124">
    <property type="entry name" value="PRK00139.1-2"/>
    <property type="match status" value="1"/>
</dbReference>
<reference evidence="18" key="1">
    <citation type="journal article" date="2014" name="Int. J. Syst. Evol. Microbiol.">
        <title>Complete genome sequence of Corynebacterium casei LMG S-19264T (=DSM 44701T), isolated from a smear-ripened cheese.</title>
        <authorList>
            <consortium name="US DOE Joint Genome Institute (JGI-PGF)"/>
            <person name="Walter F."/>
            <person name="Albersmeier A."/>
            <person name="Kalinowski J."/>
            <person name="Ruckert C."/>
        </authorList>
    </citation>
    <scope>NUCLEOTIDE SEQUENCE</scope>
    <source>
        <strain evidence="18">JCM 30804</strain>
    </source>
</reference>
<dbReference type="SUPFAM" id="SSF63418">
    <property type="entry name" value="MurE/MurF N-terminal domain"/>
    <property type="match status" value="1"/>
</dbReference>
<dbReference type="SUPFAM" id="SSF53244">
    <property type="entry name" value="MurD-like peptide ligases, peptide-binding domain"/>
    <property type="match status" value="1"/>
</dbReference>
<dbReference type="InterPro" id="IPR035911">
    <property type="entry name" value="MurE/MurF_N"/>
</dbReference>
<evidence type="ECO:0000256" key="10">
    <source>
        <dbReference type="ARBA" id="ARBA00075482"/>
    </source>
</evidence>
<evidence type="ECO:0000256" key="7">
    <source>
        <dbReference type="ARBA" id="ARBA00050251"/>
    </source>
</evidence>
<dbReference type="FunFam" id="3.90.190.20:FF:000006">
    <property type="entry name" value="UDP-N-acetylmuramoyl-L-alanyl-D-glutamate--2,6-diaminopimelate ligase"/>
    <property type="match status" value="1"/>
</dbReference>
<evidence type="ECO:0000256" key="2">
    <source>
        <dbReference type="ARBA" id="ARBA00022618"/>
    </source>
</evidence>
<comment type="similarity">
    <text evidence="1 13">Belongs to the MurCDEF family. MurE subfamily.</text>
</comment>
<evidence type="ECO:0000259" key="17">
    <source>
        <dbReference type="Pfam" id="PF08245"/>
    </source>
</evidence>
<gene>
    <name evidence="13 18" type="primary">murE</name>
    <name evidence="18" type="ORF">GCM10009332_20570</name>
</gene>
<keyword evidence="6 13" id="KW-0961">Cell wall biogenesis/degradation</keyword>
<comment type="catalytic activity">
    <reaction evidence="7 13">
        <text>UDP-N-acetyl-alpha-D-muramoyl-L-alanyl-D-glutamate + meso-2,6-diaminopimelate + ATP = UDP-N-acetyl-alpha-D-muramoyl-L-alanyl-gamma-D-glutamyl-meso-2,6-diaminopimelate + ADP + phosphate + H(+)</text>
        <dbReference type="Rhea" id="RHEA:23676"/>
        <dbReference type="ChEBI" id="CHEBI:15378"/>
        <dbReference type="ChEBI" id="CHEBI:30616"/>
        <dbReference type="ChEBI" id="CHEBI:43474"/>
        <dbReference type="ChEBI" id="CHEBI:57791"/>
        <dbReference type="ChEBI" id="CHEBI:83900"/>
        <dbReference type="ChEBI" id="CHEBI:83905"/>
        <dbReference type="ChEBI" id="CHEBI:456216"/>
        <dbReference type="EC" id="6.3.2.13"/>
    </reaction>
</comment>
<feature type="binding site" evidence="13">
    <location>
        <position position="157"/>
    </location>
    <ligand>
        <name>UDP-N-acetyl-alpha-D-muramoyl-L-alanyl-D-glutamate</name>
        <dbReference type="ChEBI" id="CHEBI:83900"/>
    </ligand>
</feature>
<comment type="caution">
    <text evidence="18">The sequence shown here is derived from an EMBL/GenBank/DDBJ whole genome shotgun (WGS) entry which is preliminary data.</text>
</comment>
<feature type="domain" description="Mur ligase C-terminal" evidence="16">
    <location>
        <begin position="341"/>
        <end position="471"/>
    </location>
</feature>
<evidence type="ECO:0000256" key="5">
    <source>
        <dbReference type="ARBA" id="ARBA00023306"/>
    </source>
</evidence>
<dbReference type="InterPro" id="IPR005761">
    <property type="entry name" value="UDP-N-AcMur-Glu-dNH2Pim_ligase"/>
</dbReference>
<evidence type="ECO:0000256" key="11">
    <source>
        <dbReference type="ARBA" id="ARBA00076158"/>
    </source>
</evidence>
<dbReference type="InterPro" id="IPR013221">
    <property type="entry name" value="Mur_ligase_cen"/>
</dbReference>
<comment type="cofactor">
    <cofactor evidence="13">
        <name>Mg(2+)</name>
        <dbReference type="ChEBI" id="CHEBI:18420"/>
    </cofactor>
</comment>
<dbReference type="Gene3D" id="3.90.190.20">
    <property type="entry name" value="Mur ligase, C-terminal domain"/>
    <property type="match status" value="1"/>
</dbReference>
<dbReference type="RefSeq" id="WP_229779818.1">
    <property type="nucleotide sequence ID" value="NZ_BMPZ01000004.1"/>
</dbReference>
<dbReference type="SUPFAM" id="SSF53623">
    <property type="entry name" value="MurD-like peptide ligases, catalytic domain"/>
    <property type="match status" value="1"/>
</dbReference>
<keyword evidence="13" id="KW-0460">Magnesium</keyword>
<dbReference type="NCBIfam" id="NF001123">
    <property type="entry name" value="PRK00139.1-1"/>
    <property type="match status" value="1"/>
</dbReference>
<dbReference type="InterPro" id="IPR004101">
    <property type="entry name" value="Mur_ligase_C"/>
</dbReference>
<feature type="binding site" evidence="13">
    <location>
        <position position="469"/>
    </location>
    <ligand>
        <name>meso-2,6-diaminopimelate</name>
        <dbReference type="ChEBI" id="CHEBI:57791"/>
    </ligand>
</feature>
<feature type="binding site" evidence="13">
    <location>
        <position position="394"/>
    </location>
    <ligand>
        <name>meso-2,6-diaminopimelate</name>
        <dbReference type="ChEBI" id="CHEBI:57791"/>
    </ligand>
</feature>
<evidence type="ECO:0000256" key="1">
    <source>
        <dbReference type="ARBA" id="ARBA00005898"/>
    </source>
</evidence>
<keyword evidence="13" id="KW-0067">ATP-binding</keyword>
<dbReference type="Pfam" id="PF02875">
    <property type="entry name" value="Mur_ligase_C"/>
    <property type="match status" value="1"/>
</dbReference>
<evidence type="ECO:0000256" key="8">
    <source>
        <dbReference type="ARBA" id="ARBA00066633"/>
    </source>
</evidence>
<keyword evidence="2 13" id="KW-0132">Cell division</keyword>
<feature type="binding site" evidence="13">
    <location>
        <begin position="418"/>
        <end position="421"/>
    </location>
    <ligand>
        <name>meso-2,6-diaminopimelate</name>
        <dbReference type="ChEBI" id="CHEBI:57791"/>
    </ligand>
</feature>
<dbReference type="Gene3D" id="3.40.1390.10">
    <property type="entry name" value="MurE/MurF, N-terminal domain"/>
    <property type="match status" value="1"/>
</dbReference>
<feature type="binding site" evidence="13">
    <location>
        <position position="473"/>
    </location>
    <ligand>
        <name>meso-2,6-diaminopimelate</name>
        <dbReference type="ChEBI" id="CHEBI:57791"/>
    </ligand>
</feature>
<comment type="pathway">
    <text evidence="13 14">Cell wall biogenesis; peptidoglycan biosynthesis.</text>
</comment>
<feature type="short sequence motif" description="Meso-diaminopimelate recognition motif" evidence="13">
    <location>
        <begin position="418"/>
        <end position="421"/>
    </location>
</feature>
<keyword evidence="19" id="KW-1185">Reference proteome</keyword>
<dbReference type="NCBIfam" id="TIGR01085">
    <property type="entry name" value="murE"/>
    <property type="match status" value="1"/>
</dbReference>
<evidence type="ECO:0000259" key="16">
    <source>
        <dbReference type="Pfam" id="PF02875"/>
    </source>
</evidence>
<keyword evidence="4 13" id="KW-0573">Peptidoglycan synthesis</keyword>
<comment type="subcellular location">
    <subcellularLocation>
        <location evidence="13 14">Cytoplasm</location>
    </subcellularLocation>
</comment>
<sequence length="503" mass="54478">MILIKDLLAPWFHYAGSEAIDQMTLDSRQVQTGSLFVAVPGYQVDGREFIDTAIQQGAAAVLAHTDEPEHHGQVSYKPQGSVPVISFFQLTRQLSAVAGQCYPLQVSQTKFIGITGTNGKTSVSQLIAQIAELLHQKAAVMGTLGNGMWGKLVETGNTTADAVTLAKQLAKFQTLGAQICAMEVSSHGLVQGRVEAVPFEVAVFTNLSRDHLDYHGDMDAYGAAKKRLFTFPHLKSAVLNVDDAVGEQWFAELSTQPSKTALGYSTQASKFADIFTENARYHYAGVDAEICWPRGRGKIQSPLLGEFNLSNLLAALAALYAAGENMEQMLAVVPQLKAVPGRMEKFASANEQTKGVSLVVDYAHTPDAIEQALKALRVHCRRKLWCIFGCGGDRDQGKRPLMARAAEQYADCVVVTSDNPRSESPEAIIAQVVSGLEMPQSATVIAERKDAIQKALQNAQSGDILLLAGKGHETYQEVAGQKRFYDERQFAAEIMSNAQGASL</sequence>
<feature type="binding site" evidence="13">
    <location>
        <position position="185"/>
    </location>
    <ligand>
        <name>UDP-N-acetyl-alpha-D-muramoyl-L-alanyl-D-glutamate</name>
        <dbReference type="ChEBI" id="CHEBI:83900"/>
    </ligand>
</feature>
<dbReference type="PANTHER" id="PTHR23135:SF4">
    <property type="entry name" value="UDP-N-ACETYLMURAMOYL-L-ALANYL-D-GLUTAMATE--2,6-DIAMINOPIMELATE LIGASE MURE HOMOLOG, CHLOROPLASTIC"/>
    <property type="match status" value="1"/>
</dbReference>
<dbReference type="GO" id="GO:0008765">
    <property type="term" value="F:UDP-N-acetylmuramoylalanyl-D-glutamate-2,6-diaminopimelate ligase activity"/>
    <property type="evidence" value="ECO:0007669"/>
    <property type="project" value="UniProtKB-UniRule"/>
</dbReference>
<proteinExistence type="inferred from homology"/>
<feature type="domain" description="Mur ligase central" evidence="17">
    <location>
        <begin position="114"/>
        <end position="318"/>
    </location>
</feature>
<reference evidence="18" key="2">
    <citation type="submission" date="2020-09" db="EMBL/GenBank/DDBJ databases">
        <authorList>
            <person name="Sun Q."/>
            <person name="Ohkuma M."/>
        </authorList>
    </citation>
    <scope>NUCLEOTIDE SEQUENCE</scope>
    <source>
        <strain evidence="18">JCM 30804</strain>
    </source>
</reference>
<dbReference type="GO" id="GO:0000287">
    <property type="term" value="F:magnesium ion binding"/>
    <property type="evidence" value="ECO:0007669"/>
    <property type="project" value="UniProtKB-UniRule"/>
</dbReference>
<dbReference type="GO" id="GO:0008360">
    <property type="term" value="P:regulation of cell shape"/>
    <property type="evidence" value="ECO:0007669"/>
    <property type="project" value="UniProtKB-KW"/>
</dbReference>
<dbReference type="GO" id="GO:0005524">
    <property type="term" value="F:ATP binding"/>
    <property type="evidence" value="ECO:0007669"/>
    <property type="project" value="UniProtKB-UniRule"/>
</dbReference>
<evidence type="ECO:0000256" key="14">
    <source>
        <dbReference type="RuleBase" id="RU004135"/>
    </source>
</evidence>
<keyword evidence="13" id="KW-0436">Ligase</keyword>
<comment type="PTM">
    <text evidence="13">Carboxylation is probably crucial for Mg(2+) binding and, consequently, for the gamma-phosphate positioning of ATP.</text>
</comment>
<dbReference type="Gene3D" id="3.40.1190.10">
    <property type="entry name" value="Mur-like, catalytic domain"/>
    <property type="match status" value="1"/>
</dbReference>
<evidence type="ECO:0000256" key="4">
    <source>
        <dbReference type="ARBA" id="ARBA00022984"/>
    </source>
</evidence>
<keyword evidence="13" id="KW-0963">Cytoplasm</keyword>
<dbReference type="GO" id="GO:0009252">
    <property type="term" value="P:peptidoglycan biosynthetic process"/>
    <property type="evidence" value="ECO:0007669"/>
    <property type="project" value="UniProtKB-UniRule"/>
</dbReference>
<accession>A0A917NAD6</accession>
<name>A0A917NAD6_9GAMM</name>
<keyword evidence="3 13" id="KW-0133">Cell shape</keyword>
<dbReference type="InterPro" id="IPR036565">
    <property type="entry name" value="Mur-like_cat_sf"/>
</dbReference>
<feature type="binding site" evidence="13">
    <location>
        <position position="27"/>
    </location>
    <ligand>
        <name>UDP-N-acetyl-alpha-D-muramoyl-L-alanyl-D-glutamate</name>
        <dbReference type="ChEBI" id="CHEBI:83900"/>
    </ligand>
</feature>
<dbReference type="PANTHER" id="PTHR23135">
    <property type="entry name" value="MUR LIGASE FAMILY MEMBER"/>
    <property type="match status" value="1"/>
</dbReference>
<evidence type="ECO:0000256" key="6">
    <source>
        <dbReference type="ARBA" id="ARBA00023316"/>
    </source>
</evidence>
<dbReference type="InterPro" id="IPR036615">
    <property type="entry name" value="Mur_ligase_C_dom_sf"/>
</dbReference>